<comment type="similarity">
    <text evidence="1">Belongs to the cullin family.</text>
</comment>
<evidence type="ECO:0000259" key="2">
    <source>
        <dbReference type="PROSITE" id="PS50069"/>
    </source>
</evidence>
<protein>
    <recommendedName>
        <fullName evidence="2">Cullin family profile domain-containing protein</fullName>
    </recommendedName>
</protein>
<keyword evidence="4" id="KW-1185">Reference proteome</keyword>
<feature type="non-terminal residue" evidence="3">
    <location>
        <position position="97"/>
    </location>
</feature>
<evidence type="ECO:0000313" key="4">
    <source>
        <dbReference type="Proteomes" id="UP000194236"/>
    </source>
</evidence>
<dbReference type="InterPro" id="IPR016158">
    <property type="entry name" value="Cullin_homology"/>
</dbReference>
<feature type="domain" description="Cullin family profile" evidence="2">
    <location>
        <begin position="1"/>
        <end position="97"/>
    </location>
</feature>
<evidence type="ECO:0000256" key="1">
    <source>
        <dbReference type="PROSITE-ProRule" id="PRU00330"/>
    </source>
</evidence>
<reference evidence="3 4" key="1">
    <citation type="submission" date="2017-03" db="EMBL/GenBank/DDBJ databases">
        <title>Genome Survey of Euroglyphus maynei.</title>
        <authorList>
            <person name="Arlian L.G."/>
            <person name="Morgan M.S."/>
            <person name="Rider S.D."/>
        </authorList>
    </citation>
    <scope>NUCLEOTIDE SEQUENCE [LARGE SCALE GENOMIC DNA]</scope>
    <source>
        <strain evidence="3">Arlian Lab</strain>
        <tissue evidence="3">Whole body</tissue>
    </source>
</reference>
<dbReference type="AlphaFoldDB" id="A0A1Y3B6L2"/>
<dbReference type="FunFam" id="4.10.1030.10:FF:000001">
    <property type="entry name" value="Putative Cullin-1"/>
    <property type="match status" value="1"/>
</dbReference>
<dbReference type="InterPro" id="IPR045093">
    <property type="entry name" value="Cullin"/>
</dbReference>
<dbReference type="EMBL" id="MUJZ01041214">
    <property type="protein sequence ID" value="OTF75588.1"/>
    <property type="molecule type" value="Genomic_DNA"/>
</dbReference>
<gene>
    <name evidence="3" type="ORF">BLA29_013723</name>
</gene>
<sequence length="97" mass="11331">MFQDIGLSKDLNELFKKYLGESSEALDIDFSIQVLSFGSWPFQQSFSFSLPNELEQCVNRFTKFYSAQHSGRKLLWIYSMSKGELVANCFKSRYTFQ</sequence>
<accession>A0A1Y3B6L2</accession>
<dbReference type="SMART" id="SM00182">
    <property type="entry name" value="CULLIN"/>
    <property type="match status" value="1"/>
</dbReference>
<dbReference type="PANTHER" id="PTHR11932">
    <property type="entry name" value="CULLIN"/>
    <property type="match status" value="1"/>
</dbReference>
<dbReference type="Proteomes" id="UP000194236">
    <property type="component" value="Unassembled WGS sequence"/>
</dbReference>
<dbReference type="GO" id="GO:0006511">
    <property type="term" value="P:ubiquitin-dependent protein catabolic process"/>
    <property type="evidence" value="ECO:0007669"/>
    <property type="project" value="InterPro"/>
</dbReference>
<dbReference type="Gene3D" id="4.10.1030.10">
    <property type="entry name" value="Ring Box Chain A, domain 5"/>
    <property type="match status" value="1"/>
</dbReference>
<dbReference type="SUPFAM" id="SSF75632">
    <property type="entry name" value="Cullin homology domain"/>
    <property type="match status" value="1"/>
</dbReference>
<evidence type="ECO:0000313" key="3">
    <source>
        <dbReference type="EMBL" id="OTF75588.1"/>
    </source>
</evidence>
<dbReference type="InterPro" id="IPR036317">
    <property type="entry name" value="Cullin_homology_sf"/>
</dbReference>
<dbReference type="OrthoDB" id="6420974at2759"/>
<dbReference type="GO" id="GO:0031625">
    <property type="term" value="F:ubiquitin protein ligase binding"/>
    <property type="evidence" value="ECO:0007669"/>
    <property type="project" value="InterPro"/>
</dbReference>
<comment type="caution">
    <text evidence="3">The sequence shown here is derived from an EMBL/GenBank/DDBJ whole genome shotgun (WGS) entry which is preliminary data.</text>
</comment>
<organism evidence="3 4">
    <name type="scientific">Euroglyphus maynei</name>
    <name type="common">Mayne's house dust mite</name>
    <dbReference type="NCBI Taxonomy" id="6958"/>
    <lineage>
        <taxon>Eukaryota</taxon>
        <taxon>Metazoa</taxon>
        <taxon>Ecdysozoa</taxon>
        <taxon>Arthropoda</taxon>
        <taxon>Chelicerata</taxon>
        <taxon>Arachnida</taxon>
        <taxon>Acari</taxon>
        <taxon>Acariformes</taxon>
        <taxon>Sarcoptiformes</taxon>
        <taxon>Astigmata</taxon>
        <taxon>Psoroptidia</taxon>
        <taxon>Analgoidea</taxon>
        <taxon>Pyroglyphidae</taxon>
        <taxon>Pyroglyphinae</taxon>
        <taxon>Euroglyphus</taxon>
    </lineage>
</organism>
<dbReference type="Pfam" id="PF26557">
    <property type="entry name" value="Cullin_AB"/>
    <property type="match status" value="1"/>
</dbReference>
<dbReference type="PROSITE" id="PS50069">
    <property type="entry name" value="CULLIN_2"/>
    <property type="match status" value="1"/>
</dbReference>
<proteinExistence type="inferred from homology"/>
<dbReference type="InterPro" id="IPR059120">
    <property type="entry name" value="Cullin-like_AB"/>
</dbReference>
<name>A0A1Y3B6L2_EURMA</name>